<dbReference type="InterPro" id="IPR018247">
    <property type="entry name" value="EF_Hand_1_Ca_BS"/>
</dbReference>
<organism evidence="5 6">
    <name type="scientific">Prorocentrum cordatum</name>
    <dbReference type="NCBI Taxonomy" id="2364126"/>
    <lineage>
        <taxon>Eukaryota</taxon>
        <taxon>Sar</taxon>
        <taxon>Alveolata</taxon>
        <taxon>Dinophyceae</taxon>
        <taxon>Prorocentrales</taxon>
        <taxon>Prorocentraceae</taxon>
        <taxon>Prorocentrum</taxon>
    </lineage>
</organism>
<feature type="compositionally biased region" description="Polar residues" evidence="2">
    <location>
        <begin position="759"/>
        <end position="772"/>
    </location>
</feature>
<dbReference type="CDD" id="cd00821">
    <property type="entry name" value="PH"/>
    <property type="match status" value="1"/>
</dbReference>
<evidence type="ECO:0000313" key="5">
    <source>
        <dbReference type="EMBL" id="CAK0880224.1"/>
    </source>
</evidence>
<keyword evidence="1" id="KW-0106">Calcium</keyword>
<dbReference type="SMART" id="SM00233">
    <property type="entry name" value="PH"/>
    <property type="match status" value="1"/>
</dbReference>
<feature type="compositionally biased region" description="Low complexity" evidence="2">
    <location>
        <begin position="789"/>
        <end position="813"/>
    </location>
</feature>
<sequence length="824" mass="88696">RALASEPESGCGRVRFRRCRTGAHHSAPASPPPGGAAAWPLGAWPPPWARRLDGMDEDEAERNELLQDIFQKLDRNHNGSLGFDELLKLCRCRDAADERAFHGIWDSVCREYGAPGRGLNFEQFLRYTSEESSSGHCFTEDLPAISRAIEEQLSQELQDMRRGELDRDCIIAGWLHKRGPNADYAWMRRYCRLRPGILEYFEDGTGETKKGDVELGPSSVAIEMRNPKAPGDAAKHKDRKCGFVLDPDPQGGAKRRLFYFDAAAAPDGLESEASESYLRAWIQGVKTAAGGVSGQSGAVGEWTFLVLRDAKVYKESCSSRGPTGLRLTAGSIQTIVERAANGPVTWLRLAEGQGWVEERSHQTLQLSEVFEEELPHRDDGLPFVIQPSRKFPVALQPYVFLPAGAQEKSNQGISFGSVDVHAGAIVKVLTKARVLMPVPKSTSEEWMQFLRIMDEAGHEGWIRYHSPSKEENVVTCQIASTGSDTAQSWVSVLPRKEPLPIYGLPGRSNVSAQILHSGEMAEVKQKLSTGDLNFFQLAKGGWICETDEKGKQALDVLEREPHEWIYVCQDKDGAAIKKHPTRCKQSGTGQYLKHRARGMVSEKITFTNGDVFLKLKPPSHEGWIPLAKKDGQPKMKALQALAPKAGGAQAPQMGPPMQPMRPQPQVMVFSAPPCSMGPAGGMMGPAGGMMGPMGGAAPGGMLGPSTGPPAGGMGMQSGMGMGGMGMGPPAGGTASGPGPLRVRPTRFRLAGAPRASPGRFSSQSGTTHFSETASQGALECVTFLAPRASRLGPDSSSSSSSPLGGSAGARSCSRCALRAARSAT</sequence>
<protein>
    <recommendedName>
        <fullName evidence="7">Calmodulin</fullName>
    </recommendedName>
</protein>
<evidence type="ECO:0000259" key="3">
    <source>
        <dbReference type="PROSITE" id="PS50003"/>
    </source>
</evidence>
<feature type="region of interest" description="Disordered" evidence="2">
    <location>
        <begin position="788"/>
        <end position="813"/>
    </location>
</feature>
<dbReference type="Gene3D" id="2.30.29.30">
    <property type="entry name" value="Pleckstrin-homology domain (PH domain)/Phosphotyrosine-binding domain (PTB)"/>
    <property type="match status" value="1"/>
</dbReference>
<evidence type="ECO:0000259" key="4">
    <source>
        <dbReference type="PROSITE" id="PS50222"/>
    </source>
</evidence>
<evidence type="ECO:0000256" key="2">
    <source>
        <dbReference type="SAM" id="MobiDB-lite"/>
    </source>
</evidence>
<evidence type="ECO:0008006" key="7">
    <source>
        <dbReference type="Google" id="ProtNLM"/>
    </source>
</evidence>
<feature type="domain" description="EF-hand" evidence="4">
    <location>
        <begin position="61"/>
        <end position="96"/>
    </location>
</feature>
<dbReference type="Pfam" id="PF00169">
    <property type="entry name" value="PH"/>
    <property type="match status" value="1"/>
</dbReference>
<keyword evidence="6" id="KW-1185">Reference proteome</keyword>
<gene>
    <name evidence="5" type="ORF">PCOR1329_LOCUS63427</name>
</gene>
<accession>A0ABN9W6M1</accession>
<evidence type="ECO:0000256" key="1">
    <source>
        <dbReference type="ARBA" id="ARBA00022837"/>
    </source>
</evidence>
<comment type="caution">
    <text evidence="5">The sequence shown here is derived from an EMBL/GenBank/DDBJ whole genome shotgun (WGS) entry which is preliminary data.</text>
</comment>
<feature type="domain" description="PH" evidence="3">
    <location>
        <begin position="168"/>
        <end position="290"/>
    </location>
</feature>
<dbReference type="SUPFAM" id="SSF47473">
    <property type="entry name" value="EF-hand"/>
    <property type="match status" value="1"/>
</dbReference>
<dbReference type="InterPro" id="IPR001849">
    <property type="entry name" value="PH_domain"/>
</dbReference>
<dbReference type="InterPro" id="IPR002048">
    <property type="entry name" value="EF_hand_dom"/>
</dbReference>
<dbReference type="InterPro" id="IPR011992">
    <property type="entry name" value="EF-hand-dom_pair"/>
</dbReference>
<dbReference type="PROSITE" id="PS00018">
    <property type="entry name" value="EF_HAND_1"/>
    <property type="match status" value="1"/>
</dbReference>
<evidence type="ECO:0000313" key="6">
    <source>
        <dbReference type="Proteomes" id="UP001189429"/>
    </source>
</evidence>
<dbReference type="PROSITE" id="PS50003">
    <property type="entry name" value="PH_DOMAIN"/>
    <property type="match status" value="1"/>
</dbReference>
<feature type="region of interest" description="Disordered" evidence="2">
    <location>
        <begin position="751"/>
        <end position="772"/>
    </location>
</feature>
<dbReference type="PROSITE" id="PS50222">
    <property type="entry name" value="EF_HAND_2"/>
    <property type="match status" value="1"/>
</dbReference>
<dbReference type="Proteomes" id="UP001189429">
    <property type="component" value="Unassembled WGS sequence"/>
</dbReference>
<proteinExistence type="predicted"/>
<name>A0ABN9W6M1_9DINO</name>
<feature type="non-terminal residue" evidence="5">
    <location>
        <position position="1"/>
    </location>
</feature>
<dbReference type="SUPFAM" id="SSF50729">
    <property type="entry name" value="PH domain-like"/>
    <property type="match status" value="1"/>
</dbReference>
<dbReference type="InterPro" id="IPR011993">
    <property type="entry name" value="PH-like_dom_sf"/>
</dbReference>
<dbReference type="EMBL" id="CAUYUJ010018050">
    <property type="protein sequence ID" value="CAK0880224.1"/>
    <property type="molecule type" value="Genomic_DNA"/>
</dbReference>
<dbReference type="Gene3D" id="1.10.238.10">
    <property type="entry name" value="EF-hand"/>
    <property type="match status" value="1"/>
</dbReference>
<reference evidence="5" key="1">
    <citation type="submission" date="2023-10" db="EMBL/GenBank/DDBJ databases">
        <authorList>
            <person name="Chen Y."/>
            <person name="Shah S."/>
            <person name="Dougan E. K."/>
            <person name="Thang M."/>
            <person name="Chan C."/>
        </authorList>
    </citation>
    <scope>NUCLEOTIDE SEQUENCE [LARGE SCALE GENOMIC DNA]</scope>
</reference>